<proteinExistence type="predicted"/>
<evidence type="ECO:0000259" key="2">
    <source>
        <dbReference type="Pfam" id="PF24215"/>
    </source>
</evidence>
<name>A0A514A1A7_9CAUD</name>
<accession>A0A514A1A7</accession>
<keyword evidence="4" id="KW-1185">Reference proteome</keyword>
<evidence type="ECO:0008006" key="5">
    <source>
        <dbReference type="Google" id="ProtNLM"/>
    </source>
</evidence>
<organism evidence="3 4">
    <name type="scientific">Aeromonas phage LAh10</name>
    <dbReference type="NCBI Taxonomy" id="2591025"/>
    <lineage>
        <taxon>Viruses</taxon>
        <taxon>Duplodnaviria</taxon>
        <taxon>Heunggongvirae</taxon>
        <taxon>Uroviricota</taxon>
        <taxon>Caudoviricetes</taxon>
        <taxon>Chimalliviridae</taxon>
        <taxon>Ludhianavirus</taxon>
        <taxon>Ludhianavirus LAh10</taxon>
    </lineage>
</organism>
<evidence type="ECO:0000259" key="1">
    <source>
        <dbReference type="Pfam" id="PF24214"/>
    </source>
</evidence>
<dbReference type="Proteomes" id="UP000318420">
    <property type="component" value="Segment"/>
</dbReference>
<dbReference type="Pfam" id="PF24215">
    <property type="entry name" value="H_T_assoc"/>
    <property type="match status" value="1"/>
</dbReference>
<feature type="domain" description="Putative phage head-tail joining protein C-terminal" evidence="2">
    <location>
        <begin position="199"/>
        <end position="424"/>
    </location>
</feature>
<protein>
    <recommendedName>
        <fullName evidence="5">Virion structural protein</fullName>
    </recommendedName>
</protein>
<dbReference type="Pfam" id="PF24214">
    <property type="entry name" value="Phage_H_T_join_2"/>
    <property type="match status" value="1"/>
</dbReference>
<gene>
    <name evidence="3" type="ORF">LAh10_28</name>
</gene>
<dbReference type="InterPro" id="IPR057113">
    <property type="entry name" value="Phage_H_T_join_N"/>
</dbReference>
<evidence type="ECO:0000313" key="4">
    <source>
        <dbReference type="Proteomes" id="UP000318420"/>
    </source>
</evidence>
<dbReference type="EMBL" id="MK838116">
    <property type="protein sequence ID" value="QDH47060.1"/>
    <property type="molecule type" value="Genomic_DNA"/>
</dbReference>
<feature type="domain" description="Putative phage head-tail joining protein N-terminal" evidence="1">
    <location>
        <begin position="23"/>
        <end position="192"/>
    </location>
</feature>
<sequence>MAQTIIGATPAPKREERAMDPAYKHSLVESSYTPHTSMLSFVSGEPTLTEYYRGSYAQDEEQHSFEPQSIQTYASYKRINHLIMKLNVGENFMFDQVTGQSSVTITGYVLFDLTPNKGDLFIKDVGDGRAGLFTLVEQPEIYTVTADKCYGIEARMIGFVTQAIMDNLNSKVIEELWYQKDMAVAGGNAILSTMDHDLNKELYSAQIAIVEDVLANHYYWDEDTIAIPNDEEDLLYDPYLAKFLSYVIPTSLMGQRKKICLLSVNYWVDNRKMQEPLTIWDMFYRNDFSNPARFKQDFFVHPRNSLLNARTYGSVFFSKFDRAIVIHEKAARRDAYKMNGAMFAIGPSPTYSTTPGEPYSYYFSDEFYEGKSTNDNEKFVWDMFKDKTVDKKKLLEVLKGFWSMDEKDKLYMSGIYLLAIRMALVKSSAYV</sequence>
<evidence type="ECO:0000313" key="3">
    <source>
        <dbReference type="EMBL" id="QDH47060.1"/>
    </source>
</evidence>
<dbReference type="InterPro" id="IPR057114">
    <property type="entry name" value="Phage_H_T_join_C"/>
</dbReference>
<reference evidence="3 4" key="1">
    <citation type="submission" date="2019-04" db="EMBL/GenBank/DDBJ databases">
        <title>Novel bacteriophages capable of disrupting biofilms from clinical strains of Aeromonas hydrophila with intrinsic antibiotic resistance.</title>
        <authorList>
            <person name="Kabwe M."/>
            <person name="Brown T.L."/>
            <person name="Speirs L."/>
            <person name="Ku H."/>
            <person name="Leach M."/>
            <person name="Chan H.T."/>
            <person name="Petrovski S."/>
            <person name="Lock P."/>
            <person name="Tucci J."/>
        </authorList>
    </citation>
    <scope>NUCLEOTIDE SEQUENCE [LARGE SCALE GENOMIC DNA]</scope>
</reference>